<dbReference type="RefSeq" id="WP_139098022.1">
    <property type="nucleotide sequence ID" value="NZ_VDFW01000015.1"/>
</dbReference>
<keyword evidence="2" id="KW-1185">Reference proteome</keyword>
<proteinExistence type="predicted"/>
<reference evidence="1 2" key="1">
    <citation type="submission" date="2019-06" db="EMBL/GenBank/DDBJ databases">
        <title>Amycolatopsis alkalitolerans sp. nov., isolated from Gastrodia elata Blume.</title>
        <authorList>
            <person name="Narsing Rao M.P."/>
            <person name="Li W.J."/>
        </authorList>
    </citation>
    <scope>NUCLEOTIDE SEQUENCE [LARGE SCALE GENOMIC DNA]</scope>
    <source>
        <strain evidence="1 2">SYSUP0005</strain>
    </source>
</reference>
<evidence type="ECO:0000313" key="1">
    <source>
        <dbReference type="EMBL" id="TNC24423.1"/>
    </source>
</evidence>
<sequence length="62" mass="6871">MPRPFPGDAFAHLQNTARLEVPDERAELVRATAESVYALLDELDSLELGETAPATAFNARWE</sequence>
<name>A0A5C4LZX4_9PSEU</name>
<dbReference type="AlphaFoldDB" id="A0A5C4LZX4"/>
<evidence type="ECO:0000313" key="2">
    <source>
        <dbReference type="Proteomes" id="UP000305546"/>
    </source>
</evidence>
<accession>A0A5C4LZX4</accession>
<organism evidence="1 2">
    <name type="scientific">Amycolatopsis alkalitolerans</name>
    <dbReference type="NCBI Taxonomy" id="2547244"/>
    <lineage>
        <taxon>Bacteria</taxon>
        <taxon>Bacillati</taxon>
        <taxon>Actinomycetota</taxon>
        <taxon>Actinomycetes</taxon>
        <taxon>Pseudonocardiales</taxon>
        <taxon>Pseudonocardiaceae</taxon>
        <taxon>Amycolatopsis</taxon>
    </lineage>
</organism>
<dbReference type="EMBL" id="VDFW01000015">
    <property type="protein sequence ID" value="TNC24423.1"/>
    <property type="molecule type" value="Genomic_DNA"/>
</dbReference>
<dbReference type="OrthoDB" id="9787486at2"/>
<dbReference type="Proteomes" id="UP000305546">
    <property type="component" value="Unassembled WGS sequence"/>
</dbReference>
<protein>
    <submittedName>
        <fullName evidence="1">Uncharacterized protein</fullName>
    </submittedName>
</protein>
<comment type="caution">
    <text evidence="1">The sequence shown here is derived from an EMBL/GenBank/DDBJ whole genome shotgun (WGS) entry which is preliminary data.</text>
</comment>
<gene>
    <name evidence="1" type="ORF">FG385_18565</name>
</gene>